<accession>A0A645HCC3</accession>
<proteinExistence type="predicted"/>
<comment type="caution">
    <text evidence="1">The sequence shown here is derived from an EMBL/GenBank/DDBJ whole genome shotgun (WGS) entry which is preliminary data.</text>
</comment>
<sequence>MDVRKKNAVSSRLPKGIFENTRGMVLNNNPVPAPGSIPKVNTTGNIAMPASNETIVSDMATFAEVTNKLSSSVK</sequence>
<name>A0A645HCC3_9ZZZZ</name>
<gene>
    <name evidence="1" type="ORF">SDC9_183268</name>
</gene>
<dbReference type="EMBL" id="VSSQ01089568">
    <property type="protein sequence ID" value="MPN35769.1"/>
    <property type="molecule type" value="Genomic_DNA"/>
</dbReference>
<organism evidence="1">
    <name type="scientific">bioreactor metagenome</name>
    <dbReference type="NCBI Taxonomy" id="1076179"/>
    <lineage>
        <taxon>unclassified sequences</taxon>
        <taxon>metagenomes</taxon>
        <taxon>ecological metagenomes</taxon>
    </lineage>
</organism>
<reference evidence="1" key="1">
    <citation type="submission" date="2019-08" db="EMBL/GenBank/DDBJ databases">
        <authorList>
            <person name="Kucharzyk K."/>
            <person name="Murdoch R.W."/>
            <person name="Higgins S."/>
            <person name="Loffler F."/>
        </authorList>
    </citation>
    <scope>NUCLEOTIDE SEQUENCE</scope>
</reference>
<dbReference type="AlphaFoldDB" id="A0A645HCC3"/>
<evidence type="ECO:0000313" key="1">
    <source>
        <dbReference type="EMBL" id="MPN35769.1"/>
    </source>
</evidence>
<protein>
    <submittedName>
        <fullName evidence="1">Uncharacterized protein</fullName>
    </submittedName>
</protein>